<dbReference type="AlphaFoldDB" id="A0A8S9UJ86"/>
<proteinExistence type="predicted"/>
<evidence type="ECO:0000313" key="2">
    <source>
        <dbReference type="EMBL" id="KAF4139014.1"/>
    </source>
</evidence>
<feature type="region of interest" description="Disordered" evidence="1">
    <location>
        <begin position="31"/>
        <end position="104"/>
    </location>
</feature>
<evidence type="ECO:0000313" key="3">
    <source>
        <dbReference type="Proteomes" id="UP000704712"/>
    </source>
</evidence>
<feature type="compositionally biased region" description="Basic and acidic residues" evidence="1">
    <location>
        <begin position="42"/>
        <end position="56"/>
    </location>
</feature>
<comment type="caution">
    <text evidence="2">The sequence shown here is derived from an EMBL/GenBank/DDBJ whole genome shotgun (WGS) entry which is preliminary data.</text>
</comment>
<gene>
    <name evidence="2" type="ORF">GN958_ATG11792</name>
</gene>
<accession>A0A8S9UJ86</accession>
<dbReference type="EMBL" id="JAACNO010001598">
    <property type="protein sequence ID" value="KAF4139014.1"/>
    <property type="molecule type" value="Genomic_DNA"/>
</dbReference>
<dbReference type="Proteomes" id="UP000704712">
    <property type="component" value="Unassembled WGS sequence"/>
</dbReference>
<evidence type="ECO:0000256" key="1">
    <source>
        <dbReference type="SAM" id="MobiDB-lite"/>
    </source>
</evidence>
<feature type="compositionally biased region" description="Polar residues" evidence="1">
    <location>
        <begin position="61"/>
        <end position="93"/>
    </location>
</feature>
<sequence>MSAFKPVPEEFKFYNKPTFARIQGLLDEAWARKRGRTSTPVHTEDHINRRGSHDAAETEDAVTTSSDILSKTVVLSESGESSEDVTQSQSGQELESLDDGEKSECSFCGSSGVGISSIRRCSTRGSSGVYHVQPGRNVAVAEYSSADA</sequence>
<reference evidence="2" key="1">
    <citation type="submission" date="2020-03" db="EMBL/GenBank/DDBJ databases">
        <title>Hybrid Assembly of Korean Phytophthora infestans isolates.</title>
        <authorList>
            <person name="Prokchorchik M."/>
            <person name="Lee Y."/>
            <person name="Seo J."/>
            <person name="Cho J.-H."/>
            <person name="Park Y.-E."/>
            <person name="Jang D.-C."/>
            <person name="Im J.-S."/>
            <person name="Choi J.-G."/>
            <person name="Park H.-J."/>
            <person name="Lee G.-B."/>
            <person name="Lee Y.-G."/>
            <person name="Hong S.-Y."/>
            <person name="Cho K."/>
            <person name="Sohn K.H."/>
        </authorList>
    </citation>
    <scope>NUCLEOTIDE SEQUENCE</scope>
    <source>
        <strain evidence="2">KR_2_A2</strain>
    </source>
</reference>
<organism evidence="2 3">
    <name type="scientific">Phytophthora infestans</name>
    <name type="common">Potato late blight agent</name>
    <name type="synonym">Botrytis infestans</name>
    <dbReference type="NCBI Taxonomy" id="4787"/>
    <lineage>
        <taxon>Eukaryota</taxon>
        <taxon>Sar</taxon>
        <taxon>Stramenopiles</taxon>
        <taxon>Oomycota</taxon>
        <taxon>Peronosporomycetes</taxon>
        <taxon>Peronosporales</taxon>
        <taxon>Peronosporaceae</taxon>
        <taxon>Phytophthora</taxon>
    </lineage>
</organism>
<protein>
    <submittedName>
        <fullName evidence="2">Uncharacterized protein</fullName>
    </submittedName>
</protein>
<name>A0A8S9UJ86_PHYIN</name>